<feature type="binding site" evidence="9">
    <location>
        <position position="210"/>
    </location>
    <ligand>
        <name>substrate</name>
    </ligand>
</feature>
<dbReference type="Gene3D" id="3.40.50.720">
    <property type="entry name" value="NAD(P)-binding Rossmann-like Domain"/>
    <property type="match status" value="1"/>
</dbReference>
<dbReference type="STRING" id="1798650.A2945_02645"/>
<evidence type="ECO:0000256" key="3">
    <source>
        <dbReference type="ARBA" id="ARBA00012371"/>
    </source>
</evidence>
<keyword evidence="5 9" id="KW-0560">Oxidoreductase</keyword>
<dbReference type="InterPro" id="IPR001509">
    <property type="entry name" value="Epimerase_deHydtase"/>
</dbReference>
<dbReference type="GO" id="GO:0042351">
    <property type="term" value="P:'de novo' GDP-L-fucose biosynthetic process"/>
    <property type="evidence" value="ECO:0007669"/>
    <property type="project" value="UniProtKB-UniRule"/>
</dbReference>
<dbReference type="EC" id="1.1.1.271" evidence="3 9"/>
<dbReference type="InterPro" id="IPR036291">
    <property type="entry name" value="NAD(P)-bd_dom_sf"/>
</dbReference>
<accession>A0A1G2CHH9</accession>
<feature type="binding site" evidence="9">
    <location>
        <position position="203"/>
    </location>
    <ligand>
        <name>substrate</name>
    </ligand>
</feature>
<reference evidence="11 12" key="1">
    <citation type="journal article" date="2016" name="Nat. Commun.">
        <title>Thousands of microbial genomes shed light on interconnected biogeochemical processes in an aquifer system.</title>
        <authorList>
            <person name="Anantharaman K."/>
            <person name="Brown C.T."/>
            <person name="Hug L.A."/>
            <person name="Sharon I."/>
            <person name="Castelle C.J."/>
            <person name="Probst A.J."/>
            <person name="Thomas B.C."/>
            <person name="Singh A."/>
            <person name="Wilkins M.J."/>
            <person name="Karaoz U."/>
            <person name="Brodie E.L."/>
            <person name="Williams K.H."/>
            <person name="Hubbard S.S."/>
            <person name="Banfield J.F."/>
        </authorList>
    </citation>
    <scope>NUCLEOTIDE SEQUENCE [LARGE SCALE GENOMIC DNA]</scope>
</reference>
<dbReference type="InterPro" id="IPR028614">
    <property type="entry name" value="GDP_fucose/colitose_synth"/>
</dbReference>
<evidence type="ECO:0000313" key="11">
    <source>
        <dbReference type="EMBL" id="OGY99867.1"/>
    </source>
</evidence>
<dbReference type="EMBL" id="MHLA01000013">
    <property type="protein sequence ID" value="OGY99867.1"/>
    <property type="molecule type" value="Genomic_DNA"/>
</dbReference>
<evidence type="ECO:0000256" key="1">
    <source>
        <dbReference type="ARBA" id="ARBA00004883"/>
    </source>
</evidence>
<comment type="catalytic activity">
    <reaction evidence="8 9">
        <text>GDP-beta-L-fucose + NADP(+) = GDP-4-dehydro-alpha-D-rhamnose + NADPH + H(+)</text>
        <dbReference type="Rhea" id="RHEA:18885"/>
        <dbReference type="ChEBI" id="CHEBI:15378"/>
        <dbReference type="ChEBI" id="CHEBI:57273"/>
        <dbReference type="ChEBI" id="CHEBI:57783"/>
        <dbReference type="ChEBI" id="CHEBI:57964"/>
        <dbReference type="ChEBI" id="CHEBI:58349"/>
        <dbReference type="EC" id="1.1.1.271"/>
    </reaction>
</comment>
<dbReference type="Gene3D" id="3.90.25.10">
    <property type="entry name" value="UDP-galactose 4-epimerase, domain 1"/>
    <property type="match status" value="1"/>
</dbReference>
<dbReference type="PANTHER" id="PTHR43238:SF1">
    <property type="entry name" value="GDP-L-FUCOSE SYNTHASE"/>
    <property type="match status" value="1"/>
</dbReference>
<organism evidence="11 12">
    <name type="scientific">Candidatus Liptonbacteria bacterium RIFCSPLOWO2_01_FULL_52_25</name>
    <dbReference type="NCBI Taxonomy" id="1798650"/>
    <lineage>
        <taxon>Bacteria</taxon>
        <taxon>Candidatus Liptoniibacteriota</taxon>
    </lineage>
</organism>
<evidence type="ECO:0000256" key="9">
    <source>
        <dbReference type="HAMAP-Rule" id="MF_00956"/>
    </source>
</evidence>
<dbReference type="FunFam" id="3.40.50.720:FF:000101">
    <property type="entry name" value="GDP-L-fucose synthase"/>
    <property type="match status" value="1"/>
</dbReference>
<feature type="domain" description="NAD-dependent epimerase/dehydratase" evidence="10">
    <location>
        <begin position="7"/>
        <end position="238"/>
    </location>
</feature>
<comment type="function">
    <text evidence="9">Catalyzes the two-step NADP-dependent conversion of GDP-4-dehydro-6-deoxy-D-mannose to GDP-fucose, involving an epimerase and a reductase reaction.</text>
</comment>
<comment type="similarity">
    <text evidence="2 9">Belongs to the NAD(P)-dependent epimerase/dehydratase family. Fucose synthase subfamily.</text>
</comment>
<keyword evidence="4 9" id="KW-0521">NADP</keyword>
<dbReference type="GO" id="GO:0016853">
    <property type="term" value="F:isomerase activity"/>
    <property type="evidence" value="ECO:0007669"/>
    <property type="project" value="UniProtKB-KW"/>
</dbReference>
<feature type="binding site" evidence="9">
    <location>
        <position position="141"/>
    </location>
    <ligand>
        <name>NADP(+)</name>
        <dbReference type="ChEBI" id="CHEBI:58349"/>
    </ligand>
</feature>
<feature type="binding site" evidence="9">
    <location>
        <begin position="11"/>
        <end position="17"/>
    </location>
    <ligand>
        <name>NADP(+)</name>
        <dbReference type="ChEBI" id="CHEBI:58349"/>
    </ligand>
</feature>
<dbReference type="UniPathway" id="UPA00128">
    <property type="reaction ID" value="UER00191"/>
</dbReference>
<feature type="binding site" evidence="9">
    <location>
        <position position="270"/>
    </location>
    <ligand>
        <name>substrate</name>
    </ligand>
</feature>
<dbReference type="GO" id="GO:0050577">
    <property type="term" value="F:GDP-L-fucose synthase activity"/>
    <property type="evidence" value="ECO:0007669"/>
    <property type="project" value="UniProtKB-UniRule"/>
</dbReference>
<dbReference type="PANTHER" id="PTHR43238">
    <property type="entry name" value="GDP-L-FUCOSE SYNTHASE"/>
    <property type="match status" value="1"/>
</dbReference>
<comment type="pathway">
    <text evidence="1 9">Nucleotide-sugar biosynthesis; GDP-L-fucose biosynthesis via de novo pathway; GDP-L-fucose from GDP-alpha-D-mannose: step 2/2.</text>
</comment>
<dbReference type="CDD" id="cd05239">
    <property type="entry name" value="GDP_FS_SDR_e"/>
    <property type="match status" value="1"/>
</dbReference>
<dbReference type="SUPFAM" id="SSF51735">
    <property type="entry name" value="NAD(P)-binding Rossmann-fold domains"/>
    <property type="match status" value="1"/>
</dbReference>
<dbReference type="Pfam" id="PF01370">
    <property type="entry name" value="Epimerase"/>
    <property type="match status" value="1"/>
</dbReference>
<feature type="binding site" evidence="9">
    <location>
        <position position="188"/>
    </location>
    <ligand>
        <name>substrate</name>
    </ligand>
</feature>
<evidence type="ECO:0000313" key="12">
    <source>
        <dbReference type="Proteomes" id="UP000178880"/>
    </source>
</evidence>
<feature type="active site" description="Proton donor/acceptor" evidence="9">
    <location>
        <position position="137"/>
    </location>
</feature>
<feature type="site" description="Important for catalytic activity" evidence="9">
    <location>
        <position position="110"/>
    </location>
</feature>
<dbReference type="Proteomes" id="UP000178880">
    <property type="component" value="Unassembled WGS sequence"/>
</dbReference>
<dbReference type="GO" id="GO:0070401">
    <property type="term" value="F:NADP+ binding"/>
    <property type="evidence" value="ECO:0007669"/>
    <property type="project" value="UniProtKB-UniRule"/>
</dbReference>
<sequence>MEKNSRIYVAGHRGLVGSAILRKLQADGYTKLITKTREELDLLDFAATKEFFKNTKPEYVFDAAAKVGGILANDTYPAEFISENLAIQNNIIRNCHAGGVKKLLFLGSSCVYPRACPQPIKEEYLLTSELEPTNKAYAVAKIAGIIECQSYNRQYGTNFISVMPTNVYGANDNFDPKTSHVLAALVRKFHEAKSSGSDEVRLWGTGAPRRELLNTDDLADACVFVMNKEDAPDILNIGTGMDLTVKEIAELIKKISGFKGTIKWDASKPDGTPRKLLDVSRIHALGWRHKIDLEEGAKMLYDYFVENVAKKS</sequence>
<evidence type="ECO:0000256" key="8">
    <source>
        <dbReference type="ARBA" id="ARBA00051935"/>
    </source>
</evidence>
<evidence type="ECO:0000256" key="6">
    <source>
        <dbReference type="ARBA" id="ARBA00023235"/>
    </source>
</evidence>
<evidence type="ECO:0000256" key="2">
    <source>
        <dbReference type="ARBA" id="ARBA00005959"/>
    </source>
</evidence>
<keyword evidence="6 9" id="KW-0413">Isomerase</keyword>
<evidence type="ECO:0000256" key="5">
    <source>
        <dbReference type="ARBA" id="ARBA00023002"/>
    </source>
</evidence>
<feature type="binding site" evidence="9">
    <location>
        <begin position="164"/>
        <end position="167"/>
    </location>
    <ligand>
        <name>NADP(+)</name>
        <dbReference type="ChEBI" id="CHEBI:58349"/>
    </ligand>
</feature>
<keyword evidence="7 9" id="KW-0511">Multifunctional enzyme</keyword>
<evidence type="ECO:0000259" key="10">
    <source>
        <dbReference type="Pfam" id="PF01370"/>
    </source>
</evidence>
<feature type="binding site" evidence="9">
    <location>
        <begin position="106"/>
        <end position="109"/>
    </location>
    <ligand>
        <name>NADP(+)</name>
        <dbReference type="ChEBI" id="CHEBI:58349"/>
    </ligand>
</feature>
<proteinExistence type="inferred from homology"/>
<evidence type="ECO:0000256" key="7">
    <source>
        <dbReference type="ARBA" id="ARBA00023268"/>
    </source>
</evidence>
<name>A0A1G2CHH9_9BACT</name>
<feature type="site" description="Important for catalytic activity" evidence="9">
    <location>
        <position position="108"/>
    </location>
</feature>
<comment type="caution">
    <text evidence="11">The sequence shown here is derived from an EMBL/GenBank/DDBJ whole genome shotgun (WGS) entry which is preliminary data.</text>
</comment>
<protein>
    <recommendedName>
        <fullName evidence="3 9">GDP-L-fucose synthase</fullName>
        <ecNumber evidence="3 9">1.1.1.271</ecNumber>
    </recommendedName>
    <alternativeName>
        <fullName evidence="9">GDP-4-keto-6-deoxy-D-mannose-3,5-epimerase-4-reductase</fullName>
    </alternativeName>
</protein>
<feature type="binding site" evidence="9">
    <location>
        <position position="180"/>
    </location>
    <ligand>
        <name>NADP(+)</name>
        <dbReference type="ChEBI" id="CHEBI:58349"/>
    </ligand>
</feature>
<dbReference type="HAMAP" id="MF_00956">
    <property type="entry name" value="GDP_fucose_synth"/>
    <property type="match status" value="1"/>
</dbReference>
<gene>
    <name evidence="9" type="primary">fcl</name>
    <name evidence="11" type="ORF">A2945_02645</name>
</gene>
<dbReference type="AlphaFoldDB" id="A0A1G2CHH9"/>
<evidence type="ECO:0000256" key="4">
    <source>
        <dbReference type="ARBA" id="ARBA00022857"/>
    </source>
</evidence>